<dbReference type="InterPro" id="IPR052710">
    <property type="entry name" value="CAAX_protease"/>
</dbReference>
<feature type="transmembrane region" description="Helical" evidence="1">
    <location>
        <begin position="120"/>
        <end position="137"/>
    </location>
</feature>
<dbReference type="AlphaFoldDB" id="A0A1I0NTU7"/>
<name>A0A1I0NTU7_9BACT</name>
<organism evidence="3 4">
    <name type="scientific">Prevotella aff. ruminicola Tc2-24</name>
    <dbReference type="NCBI Taxonomy" id="81582"/>
    <lineage>
        <taxon>Bacteria</taxon>
        <taxon>Pseudomonadati</taxon>
        <taxon>Bacteroidota</taxon>
        <taxon>Bacteroidia</taxon>
        <taxon>Bacteroidales</taxon>
        <taxon>Prevotellaceae</taxon>
        <taxon>Prevotella</taxon>
    </lineage>
</organism>
<feature type="transmembrane region" description="Helical" evidence="1">
    <location>
        <begin position="91"/>
        <end position="108"/>
    </location>
</feature>
<keyword evidence="1" id="KW-1133">Transmembrane helix</keyword>
<evidence type="ECO:0000259" key="2">
    <source>
        <dbReference type="Pfam" id="PF02517"/>
    </source>
</evidence>
<keyword evidence="1" id="KW-0812">Transmembrane</keyword>
<keyword evidence="4" id="KW-1185">Reference proteome</keyword>
<accession>A0A1I0NTU7</accession>
<feature type="transmembrane region" description="Helical" evidence="1">
    <location>
        <begin position="177"/>
        <end position="196"/>
    </location>
</feature>
<dbReference type="RefSeq" id="WP_091915514.1">
    <property type="nucleotide sequence ID" value="NZ_FOIQ01000003.1"/>
</dbReference>
<gene>
    <name evidence="3" type="ORF">SAMN04487850_1341</name>
</gene>
<dbReference type="Pfam" id="PF02517">
    <property type="entry name" value="Rce1-like"/>
    <property type="match status" value="1"/>
</dbReference>
<feature type="transmembrane region" description="Helical" evidence="1">
    <location>
        <begin position="203"/>
        <end position="220"/>
    </location>
</feature>
<dbReference type="EMBL" id="FOIQ01000003">
    <property type="protein sequence ID" value="SEW05029.1"/>
    <property type="molecule type" value="Genomic_DNA"/>
</dbReference>
<reference evidence="3 4" key="1">
    <citation type="submission" date="2016-10" db="EMBL/GenBank/DDBJ databases">
        <authorList>
            <person name="de Groot N.N."/>
        </authorList>
    </citation>
    <scope>NUCLEOTIDE SEQUENCE [LARGE SCALE GENOMIC DNA]</scope>
    <source>
        <strain evidence="3 4">TC2-24</strain>
    </source>
</reference>
<keyword evidence="1" id="KW-0472">Membrane</keyword>
<dbReference type="PANTHER" id="PTHR36435">
    <property type="entry name" value="SLR1288 PROTEIN"/>
    <property type="match status" value="1"/>
</dbReference>
<protein>
    <recommendedName>
        <fullName evidence="2">CAAX prenyl protease 2/Lysostaphin resistance protein A-like domain-containing protein</fullName>
    </recommendedName>
</protein>
<proteinExistence type="predicted"/>
<dbReference type="InterPro" id="IPR003675">
    <property type="entry name" value="Rce1/LyrA-like_dom"/>
</dbReference>
<evidence type="ECO:0000256" key="1">
    <source>
        <dbReference type="SAM" id="Phobius"/>
    </source>
</evidence>
<dbReference type="GO" id="GO:0080120">
    <property type="term" value="P:CAAX-box protein maturation"/>
    <property type="evidence" value="ECO:0007669"/>
    <property type="project" value="UniProtKB-ARBA"/>
</dbReference>
<feature type="domain" description="CAAX prenyl protease 2/Lysostaphin resistance protein A-like" evidence="2">
    <location>
        <begin position="120"/>
        <end position="216"/>
    </location>
</feature>
<feature type="transmembrane region" description="Helical" evidence="1">
    <location>
        <begin position="232"/>
        <end position="252"/>
    </location>
</feature>
<sequence length="266" mass="29999">MNQKRISRVLKAVIVIMAFVAFFLFSHIAFIETAKGDIYTVFGFLANFVTPDGSIWNKIVKYMLCAVIPIFTILIVCWGRNVWECWGVRDGFLKGWCVGLICVLPMLACNSLSGCSEFSWEYLLLGAILPGLFEELLFRGFLFGLLFRFCRWGFVWAALSTAVVFTIGHFYQANDLLSGLQVFAVTALGSLFFSWLYAEWGTLWVSIAFHILMNAIWQQIPVDGVTSSIGNVATNIGRVATIILAIVLTFLYKKKQGKNLFDYKII</sequence>
<feature type="transmembrane region" description="Helical" evidence="1">
    <location>
        <begin position="59"/>
        <end position="79"/>
    </location>
</feature>
<evidence type="ECO:0000313" key="4">
    <source>
        <dbReference type="Proteomes" id="UP000199373"/>
    </source>
</evidence>
<dbReference type="Proteomes" id="UP000199373">
    <property type="component" value="Unassembled WGS sequence"/>
</dbReference>
<feature type="transmembrane region" description="Helical" evidence="1">
    <location>
        <begin position="149"/>
        <end position="171"/>
    </location>
</feature>
<dbReference type="GO" id="GO:0004175">
    <property type="term" value="F:endopeptidase activity"/>
    <property type="evidence" value="ECO:0007669"/>
    <property type="project" value="UniProtKB-ARBA"/>
</dbReference>
<evidence type="ECO:0000313" key="3">
    <source>
        <dbReference type="EMBL" id="SEW05029.1"/>
    </source>
</evidence>
<feature type="transmembrane region" description="Helical" evidence="1">
    <location>
        <begin position="12"/>
        <end position="31"/>
    </location>
</feature>
<dbReference type="PANTHER" id="PTHR36435:SF1">
    <property type="entry name" value="CAAX AMINO TERMINAL PROTEASE FAMILY PROTEIN"/>
    <property type="match status" value="1"/>
</dbReference>